<protein>
    <submittedName>
        <fullName evidence="2">DUF4136 domain-containing protein</fullName>
    </submittedName>
</protein>
<dbReference type="Pfam" id="PF13590">
    <property type="entry name" value="DUF4136"/>
    <property type="match status" value="1"/>
</dbReference>
<dbReference type="InterPro" id="IPR025411">
    <property type="entry name" value="DUF4136"/>
</dbReference>
<organism evidence="2 3">
    <name type="scientific">Galbibacter pacificus</name>
    <dbReference type="NCBI Taxonomy" id="2996052"/>
    <lineage>
        <taxon>Bacteria</taxon>
        <taxon>Pseudomonadati</taxon>
        <taxon>Bacteroidota</taxon>
        <taxon>Flavobacteriia</taxon>
        <taxon>Flavobacteriales</taxon>
        <taxon>Flavobacteriaceae</taxon>
        <taxon>Galbibacter</taxon>
    </lineage>
</organism>
<accession>A0ABT6FVJ0</accession>
<proteinExistence type="predicted"/>
<evidence type="ECO:0000313" key="2">
    <source>
        <dbReference type="EMBL" id="MDG3587282.1"/>
    </source>
</evidence>
<dbReference type="PROSITE" id="PS51257">
    <property type="entry name" value="PROKAR_LIPOPROTEIN"/>
    <property type="match status" value="1"/>
</dbReference>
<dbReference type="RefSeq" id="WP_277901007.1">
    <property type="nucleotide sequence ID" value="NZ_JAPMUA010000006.1"/>
</dbReference>
<name>A0ABT6FVJ0_9FLAO</name>
<evidence type="ECO:0000313" key="3">
    <source>
        <dbReference type="Proteomes" id="UP001153642"/>
    </source>
</evidence>
<evidence type="ECO:0000259" key="1">
    <source>
        <dbReference type="Pfam" id="PF13590"/>
    </source>
</evidence>
<reference evidence="2" key="1">
    <citation type="submission" date="2022-11" db="EMBL/GenBank/DDBJ databases">
        <title>High-quality draft genome sequence of Galbibacter sp. strain CMA-7.</title>
        <authorList>
            <person name="Wei L."/>
            <person name="Dong C."/>
            <person name="Shao Z."/>
        </authorList>
    </citation>
    <scope>NUCLEOTIDE SEQUENCE</scope>
    <source>
        <strain evidence="2">CMA-7</strain>
    </source>
</reference>
<dbReference type="Proteomes" id="UP001153642">
    <property type="component" value="Unassembled WGS sequence"/>
</dbReference>
<sequence length="215" mass="24701">MKKINLFHTCYWLLACLLITGCDQDGPDYVDELDVVYTNYDDSFNFDEQLTYAVPDSIIEVDDIDFDDELISPDFIDPIYGDVILDNIVANMDNRGWQQVDKDADPDVIILAAAMQTTNLYYYYDWGYWGWWYPGFYPDWGWWYPGYYPPVVSAYRSGTLVLQMTYPAGIGVNDNIPVVWTSAINGLLEGSTSSINDRLKNTVDQAFIQSPYLSK</sequence>
<dbReference type="Gene3D" id="3.30.160.670">
    <property type="match status" value="1"/>
</dbReference>
<feature type="domain" description="DUF4136" evidence="1">
    <location>
        <begin position="36"/>
        <end position="212"/>
    </location>
</feature>
<keyword evidence="3" id="KW-1185">Reference proteome</keyword>
<dbReference type="EMBL" id="JAPMUA010000006">
    <property type="protein sequence ID" value="MDG3587282.1"/>
    <property type="molecule type" value="Genomic_DNA"/>
</dbReference>
<comment type="caution">
    <text evidence="2">The sequence shown here is derived from an EMBL/GenBank/DDBJ whole genome shotgun (WGS) entry which is preliminary data.</text>
</comment>
<gene>
    <name evidence="2" type="ORF">OSR52_15535</name>
</gene>